<accession>A0AAD9K1R8</accession>
<sequence>MYIARKGRFNTDGLNTLEYSVLQVVLHPLYTWIYVGYNETFYKIQAVAARKEALETIAKKKPKLDILNQTLTDSNNTLIPH</sequence>
<dbReference type="Proteomes" id="UP001208570">
    <property type="component" value="Unassembled WGS sequence"/>
</dbReference>
<evidence type="ECO:0000313" key="2">
    <source>
        <dbReference type="Proteomes" id="UP001208570"/>
    </source>
</evidence>
<dbReference type="AlphaFoldDB" id="A0AAD9K1R8"/>
<organism evidence="1 2">
    <name type="scientific">Paralvinella palmiformis</name>
    <dbReference type="NCBI Taxonomy" id="53620"/>
    <lineage>
        <taxon>Eukaryota</taxon>
        <taxon>Metazoa</taxon>
        <taxon>Spiralia</taxon>
        <taxon>Lophotrochozoa</taxon>
        <taxon>Annelida</taxon>
        <taxon>Polychaeta</taxon>
        <taxon>Sedentaria</taxon>
        <taxon>Canalipalpata</taxon>
        <taxon>Terebellida</taxon>
        <taxon>Terebelliformia</taxon>
        <taxon>Alvinellidae</taxon>
        <taxon>Paralvinella</taxon>
    </lineage>
</organism>
<comment type="caution">
    <text evidence="1">The sequence shown here is derived from an EMBL/GenBank/DDBJ whole genome shotgun (WGS) entry which is preliminary data.</text>
</comment>
<evidence type="ECO:0000313" key="1">
    <source>
        <dbReference type="EMBL" id="KAK2162815.1"/>
    </source>
</evidence>
<name>A0AAD9K1R8_9ANNE</name>
<dbReference type="EMBL" id="JAODUP010000091">
    <property type="protein sequence ID" value="KAK2162815.1"/>
    <property type="molecule type" value="Genomic_DNA"/>
</dbReference>
<gene>
    <name evidence="1" type="ORF">LSH36_91g06005</name>
</gene>
<protein>
    <submittedName>
        <fullName evidence="1">Uncharacterized protein</fullName>
    </submittedName>
</protein>
<proteinExistence type="predicted"/>
<reference evidence="1" key="1">
    <citation type="journal article" date="2023" name="Mol. Biol. Evol.">
        <title>Third-Generation Sequencing Reveals the Adaptive Role of the Epigenome in Three Deep-Sea Polychaetes.</title>
        <authorList>
            <person name="Perez M."/>
            <person name="Aroh O."/>
            <person name="Sun Y."/>
            <person name="Lan Y."/>
            <person name="Juniper S.K."/>
            <person name="Young C.R."/>
            <person name="Angers B."/>
            <person name="Qian P.Y."/>
        </authorList>
    </citation>
    <scope>NUCLEOTIDE SEQUENCE</scope>
    <source>
        <strain evidence="1">P08H-3</strain>
    </source>
</reference>
<keyword evidence="2" id="KW-1185">Reference proteome</keyword>